<accession>A0A250F9R0</accession>
<sequence length="224" mass="25121">MEEFIKTLLLTGKMAVITTAILFIFSLPISYWLAYSKFKGKVLFEALLCMPMVLPPTVLGYYFLLLISPTRGLGKYLSETFDIQLAFTFEGVVMASIVANLPFMIQPLQNGFTALPKQLKEAAYTLGKSKWTTFWYVLLPNIKPSIITGLALTFAHCIGEFGIVLMIGGSIPNETKVASIELYDQVQALNYKLADQYALILFAISFILLLVIFSINKRQNTNYL</sequence>
<dbReference type="PROSITE" id="PS50928">
    <property type="entry name" value="ABC_TM1"/>
    <property type="match status" value="1"/>
</dbReference>
<feature type="transmembrane region" description="Helical" evidence="10">
    <location>
        <begin position="83"/>
        <end position="103"/>
    </location>
</feature>
<feature type="transmembrane region" description="Helical" evidence="10">
    <location>
        <begin position="146"/>
        <end position="167"/>
    </location>
</feature>
<evidence type="ECO:0000313" key="14">
    <source>
        <dbReference type="Proteomes" id="UP000217276"/>
    </source>
</evidence>
<dbReference type="PANTHER" id="PTHR30183:SF8">
    <property type="entry name" value="MOLYBDENUM TRANSPORT SYSTEM PERMEASE"/>
    <property type="match status" value="1"/>
</dbReference>
<evidence type="ECO:0000256" key="2">
    <source>
        <dbReference type="ARBA" id="ARBA00004651"/>
    </source>
</evidence>
<evidence type="ECO:0000256" key="1">
    <source>
        <dbReference type="ARBA" id="ARBA00002949"/>
    </source>
</evidence>
<keyword evidence="9 10" id="KW-0472">Membrane</keyword>
<dbReference type="InterPro" id="IPR000515">
    <property type="entry name" value="MetI-like"/>
</dbReference>
<dbReference type="InterPro" id="IPR035906">
    <property type="entry name" value="MetI-like_sf"/>
</dbReference>
<name>A0A250F9R0_9FLAO</name>
<keyword evidence="14" id="KW-1185">Reference proteome</keyword>
<protein>
    <recommendedName>
        <fullName evidence="11">Molybdenum transport system permease</fullName>
    </recommendedName>
</protein>
<dbReference type="CDD" id="cd06261">
    <property type="entry name" value="TM_PBP2"/>
    <property type="match status" value="1"/>
</dbReference>
<feature type="domain" description="ABC transmembrane type-1" evidence="12">
    <location>
        <begin position="8"/>
        <end position="212"/>
    </location>
</feature>
<dbReference type="Pfam" id="PF00528">
    <property type="entry name" value="BPD_transp_1"/>
    <property type="match status" value="1"/>
</dbReference>
<comment type="function">
    <text evidence="1 11">Part of the binding-protein-dependent transport system for molybdenum; probably responsible for the translocation of the substrate across the membrane.</text>
</comment>
<dbReference type="PANTHER" id="PTHR30183">
    <property type="entry name" value="MOLYBDENUM TRANSPORT SYSTEM PERMEASE PROTEIN MODB"/>
    <property type="match status" value="1"/>
</dbReference>
<evidence type="ECO:0000256" key="7">
    <source>
        <dbReference type="ARBA" id="ARBA00022692"/>
    </source>
</evidence>
<keyword evidence="6 11" id="KW-0500">Molybdenum</keyword>
<dbReference type="NCBIfam" id="TIGR02141">
    <property type="entry name" value="modB_ABC"/>
    <property type="match status" value="1"/>
</dbReference>
<evidence type="ECO:0000256" key="10">
    <source>
        <dbReference type="RuleBase" id="RU363032"/>
    </source>
</evidence>
<gene>
    <name evidence="13" type="primary">modB</name>
    <name evidence="13" type="ORF">CGC53_00790</name>
</gene>
<organism evidence="13 14">
    <name type="scientific">Capnocytophaga leadbetteri</name>
    <dbReference type="NCBI Taxonomy" id="327575"/>
    <lineage>
        <taxon>Bacteria</taxon>
        <taxon>Pseudomonadati</taxon>
        <taxon>Bacteroidota</taxon>
        <taxon>Flavobacteriia</taxon>
        <taxon>Flavobacteriales</taxon>
        <taxon>Flavobacteriaceae</taxon>
        <taxon>Capnocytophaga</taxon>
    </lineage>
</organism>
<keyword evidence="4 10" id="KW-0813">Transport</keyword>
<proteinExistence type="inferred from homology"/>
<keyword evidence="5 11" id="KW-1003">Cell membrane</keyword>
<comment type="subcellular location">
    <subcellularLocation>
        <location evidence="2 10">Cell membrane</location>
        <topology evidence="2 10">Multi-pass membrane protein</topology>
    </subcellularLocation>
</comment>
<evidence type="ECO:0000259" key="12">
    <source>
        <dbReference type="PROSITE" id="PS50928"/>
    </source>
</evidence>
<evidence type="ECO:0000256" key="11">
    <source>
        <dbReference type="RuleBase" id="RU365097"/>
    </source>
</evidence>
<dbReference type="EMBL" id="CP022384">
    <property type="protein sequence ID" value="ATA80995.1"/>
    <property type="molecule type" value="Genomic_DNA"/>
</dbReference>
<feature type="transmembrane region" description="Helical" evidence="10">
    <location>
        <begin position="197"/>
        <end position="215"/>
    </location>
</feature>
<dbReference type="Proteomes" id="UP000217276">
    <property type="component" value="Chromosome"/>
</dbReference>
<evidence type="ECO:0000256" key="6">
    <source>
        <dbReference type="ARBA" id="ARBA00022505"/>
    </source>
</evidence>
<dbReference type="RefSeq" id="WP_095912928.1">
    <property type="nucleotide sequence ID" value="NZ_CAUUPF010000001.1"/>
</dbReference>
<keyword evidence="8 10" id="KW-1133">Transmembrane helix</keyword>
<dbReference type="SUPFAM" id="SSF161098">
    <property type="entry name" value="MetI-like"/>
    <property type="match status" value="1"/>
</dbReference>
<evidence type="ECO:0000256" key="8">
    <source>
        <dbReference type="ARBA" id="ARBA00022989"/>
    </source>
</evidence>
<evidence type="ECO:0000256" key="5">
    <source>
        <dbReference type="ARBA" id="ARBA00022475"/>
    </source>
</evidence>
<comment type="similarity">
    <text evidence="3 11">Belongs to the binding-protein-dependent transport system permease family. CysTW subfamily.</text>
</comment>
<keyword evidence="7 10" id="KW-0812">Transmembrane</keyword>
<dbReference type="GO" id="GO:0015098">
    <property type="term" value="F:molybdate ion transmembrane transporter activity"/>
    <property type="evidence" value="ECO:0007669"/>
    <property type="project" value="UniProtKB-UniRule"/>
</dbReference>
<evidence type="ECO:0000313" key="13">
    <source>
        <dbReference type="EMBL" id="ATA80995.1"/>
    </source>
</evidence>
<reference evidence="14" key="1">
    <citation type="submission" date="2017-06" db="EMBL/GenBank/DDBJ databases">
        <title>Capnocytophaga spp. assemblies.</title>
        <authorList>
            <person name="Gulvik C.A."/>
        </authorList>
    </citation>
    <scope>NUCLEOTIDE SEQUENCE [LARGE SCALE GENOMIC DNA]</scope>
    <source>
        <strain evidence="14">H6253</strain>
    </source>
</reference>
<dbReference type="AlphaFoldDB" id="A0A250F9R0"/>
<dbReference type="KEGG" id="clk:CGC53_00790"/>
<dbReference type="InterPro" id="IPR011867">
    <property type="entry name" value="ModB_ABC"/>
</dbReference>
<feature type="transmembrane region" description="Helical" evidence="10">
    <location>
        <begin position="42"/>
        <end position="63"/>
    </location>
</feature>
<evidence type="ECO:0000256" key="3">
    <source>
        <dbReference type="ARBA" id="ARBA00007069"/>
    </source>
</evidence>
<evidence type="ECO:0000256" key="4">
    <source>
        <dbReference type="ARBA" id="ARBA00022448"/>
    </source>
</evidence>
<dbReference type="GO" id="GO:0005886">
    <property type="term" value="C:plasma membrane"/>
    <property type="evidence" value="ECO:0007669"/>
    <property type="project" value="UniProtKB-SubCell"/>
</dbReference>
<evidence type="ECO:0000256" key="9">
    <source>
        <dbReference type="ARBA" id="ARBA00023136"/>
    </source>
</evidence>
<dbReference type="Gene3D" id="1.10.3720.10">
    <property type="entry name" value="MetI-like"/>
    <property type="match status" value="1"/>
</dbReference>
<feature type="transmembrane region" description="Helical" evidence="10">
    <location>
        <begin position="14"/>
        <end position="35"/>
    </location>
</feature>